<dbReference type="PANTHER" id="PTHR35273:SF2">
    <property type="entry name" value="ALPHA-GALACTOSIDASE"/>
    <property type="match status" value="1"/>
</dbReference>
<feature type="domain" description="Glycoside-hydrolase family GH114 TIM-barrel" evidence="2">
    <location>
        <begin position="52"/>
        <end position="267"/>
    </location>
</feature>
<organism evidence="3 4">
    <name type="scientific">Streptomyces glaucus</name>
    <dbReference type="NCBI Taxonomy" id="284029"/>
    <lineage>
        <taxon>Bacteria</taxon>
        <taxon>Bacillati</taxon>
        <taxon>Actinomycetota</taxon>
        <taxon>Actinomycetes</taxon>
        <taxon>Kitasatosporales</taxon>
        <taxon>Streptomycetaceae</taxon>
        <taxon>Streptomyces</taxon>
    </lineage>
</organism>
<comment type="caution">
    <text evidence="3">The sequence shown here is derived from an EMBL/GenBank/DDBJ whole genome shotgun (WGS) entry which is preliminary data.</text>
</comment>
<evidence type="ECO:0000259" key="2">
    <source>
        <dbReference type="Pfam" id="PF03537"/>
    </source>
</evidence>
<evidence type="ECO:0000256" key="1">
    <source>
        <dbReference type="SAM" id="SignalP"/>
    </source>
</evidence>
<feature type="signal peptide" evidence="1">
    <location>
        <begin position="1"/>
        <end position="28"/>
    </location>
</feature>
<dbReference type="PANTHER" id="PTHR35273">
    <property type="entry name" value="ALPHA-1,4 POLYGALACTOSAMINIDASE, PUTATIVE (AFU_ORTHOLOGUE AFUA_3G07890)-RELATED"/>
    <property type="match status" value="1"/>
</dbReference>
<dbReference type="EMBL" id="BAAATK010000004">
    <property type="protein sequence ID" value="GAA2424256.1"/>
    <property type="molecule type" value="Genomic_DNA"/>
</dbReference>
<dbReference type="InterPro" id="IPR017853">
    <property type="entry name" value="GH"/>
</dbReference>
<dbReference type="SUPFAM" id="SSF51445">
    <property type="entry name" value="(Trans)glycosidases"/>
    <property type="match status" value="1"/>
</dbReference>
<dbReference type="PROSITE" id="PS51257">
    <property type="entry name" value="PROKAR_LIPOPROTEIN"/>
    <property type="match status" value="1"/>
</dbReference>
<keyword evidence="4" id="KW-1185">Reference proteome</keyword>
<dbReference type="Pfam" id="PF03537">
    <property type="entry name" value="Glyco_hydro_114"/>
    <property type="match status" value="1"/>
</dbReference>
<evidence type="ECO:0000313" key="3">
    <source>
        <dbReference type="EMBL" id="GAA2424256.1"/>
    </source>
</evidence>
<sequence>MRTSRSLARRFPALLAVSAALPSLLVTACTAGAPGDGQGAGKPALPPVHAGFDYQLGGAYAPPDGVDIVTRDHTASPAPGVYNVCYVNAFQAQPEKEEDWDPDLLLRDGADEVVMDEDWGEAVLDISTAAKRERIAEKVNGWIDECASKGFQAVEPDNYDSYTRAPGNLLSADDAKAFLTLLASHAHEKGLVIGQKNTAELASARKEVGLDFAVVEECGMYEECDDYVDAFGPHVMVVEYSERGLRTACDGWGDAISVVRRDVDLVAKGDPGYVRKTCEDG</sequence>
<proteinExistence type="predicted"/>
<keyword evidence="1" id="KW-0732">Signal</keyword>
<dbReference type="InterPro" id="IPR004352">
    <property type="entry name" value="GH114_TIM-barrel"/>
</dbReference>
<reference evidence="3 4" key="1">
    <citation type="journal article" date="2019" name="Int. J. Syst. Evol. Microbiol.">
        <title>The Global Catalogue of Microorganisms (GCM) 10K type strain sequencing project: providing services to taxonomists for standard genome sequencing and annotation.</title>
        <authorList>
            <consortium name="The Broad Institute Genomics Platform"/>
            <consortium name="The Broad Institute Genome Sequencing Center for Infectious Disease"/>
            <person name="Wu L."/>
            <person name="Ma J."/>
        </authorList>
    </citation>
    <scope>NUCLEOTIDE SEQUENCE [LARGE SCALE GENOMIC DNA]</scope>
    <source>
        <strain evidence="3 4">JCM 6922</strain>
    </source>
</reference>
<name>A0ABN3J874_9ACTN</name>
<evidence type="ECO:0000313" key="4">
    <source>
        <dbReference type="Proteomes" id="UP001500460"/>
    </source>
</evidence>
<dbReference type="Proteomes" id="UP001500460">
    <property type="component" value="Unassembled WGS sequence"/>
</dbReference>
<feature type="chain" id="PRO_5046576867" evidence="1">
    <location>
        <begin position="29"/>
        <end position="281"/>
    </location>
</feature>
<dbReference type="RefSeq" id="WP_344599977.1">
    <property type="nucleotide sequence ID" value="NZ_BAAATK010000004.1"/>
</dbReference>
<protein>
    <submittedName>
        <fullName evidence="3">Endo alpha-1,4 polygalactosaminidase</fullName>
    </submittedName>
</protein>
<gene>
    <name evidence="3" type="ORF">GCM10010421_08360</name>
</gene>
<accession>A0ABN3J874</accession>
<dbReference type="Gene3D" id="3.20.20.70">
    <property type="entry name" value="Aldolase class I"/>
    <property type="match status" value="1"/>
</dbReference>
<dbReference type="InterPro" id="IPR013785">
    <property type="entry name" value="Aldolase_TIM"/>
</dbReference>